<reference evidence="2 3" key="1">
    <citation type="submission" date="2014-04" db="EMBL/GenBank/DDBJ databases">
        <authorList>
            <consortium name="DOE Joint Genome Institute"/>
            <person name="Kuo A."/>
            <person name="Martino E."/>
            <person name="Perotto S."/>
            <person name="Kohler A."/>
            <person name="Nagy L.G."/>
            <person name="Floudas D."/>
            <person name="Copeland A."/>
            <person name="Barry K.W."/>
            <person name="Cichocki N."/>
            <person name="Veneault-Fourrey C."/>
            <person name="LaButti K."/>
            <person name="Lindquist E.A."/>
            <person name="Lipzen A."/>
            <person name="Lundell T."/>
            <person name="Morin E."/>
            <person name="Murat C."/>
            <person name="Sun H."/>
            <person name="Tunlid A."/>
            <person name="Henrissat B."/>
            <person name="Grigoriev I.V."/>
            <person name="Hibbett D.S."/>
            <person name="Martin F."/>
            <person name="Nordberg H.P."/>
            <person name="Cantor M.N."/>
            <person name="Hua S.X."/>
        </authorList>
    </citation>
    <scope>NUCLEOTIDE SEQUENCE [LARGE SCALE GENOMIC DNA]</scope>
    <source>
        <strain evidence="2 3">Zn</strain>
    </source>
</reference>
<feature type="domain" description="Glyoxalase/fosfomycin resistance/dioxygenase" evidence="1">
    <location>
        <begin position="18"/>
        <end position="125"/>
    </location>
</feature>
<accession>A0A0C3DAK5</accession>
<dbReference type="InParanoid" id="A0A0C3DAK5"/>
<reference evidence="3" key="2">
    <citation type="submission" date="2015-01" db="EMBL/GenBank/DDBJ databases">
        <title>Evolutionary Origins and Diversification of the Mycorrhizal Mutualists.</title>
        <authorList>
            <consortium name="DOE Joint Genome Institute"/>
            <consortium name="Mycorrhizal Genomics Consortium"/>
            <person name="Kohler A."/>
            <person name="Kuo A."/>
            <person name="Nagy L.G."/>
            <person name="Floudas D."/>
            <person name="Copeland A."/>
            <person name="Barry K.W."/>
            <person name="Cichocki N."/>
            <person name="Veneault-Fourrey C."/>
            <person name="LaButti K."/>
            <person name="Lindquist E.A."/>
            <person name="Lipzen A."/>
            <person name="Lundell T."/>
            <person name="Morin E."/>
            <person name="Murat C."/>
            <person name="Riley R."/>
            <person name="Ohm R."/>
            <person name="Sun H."/>
            <person name="Tunlid A."/>
            <person name="Henrissat B."/>
            <person name="Grigoriev I.V."/>
            <person name="Hibbett D.S."/>
            <person name="Martin F."/>
        </authorList>
    </citation>
    <scope>NUCLEOTIDE SEQUENCE [LARGE SCALE GENOMIC DNA]</scope>
    <source>
        <strain evidence="3">Zn</strain>
    </source>
</reference>
<evidence type="ECO:0000313" key="2">
    <source>
        <dbReference type="EMBL" id="KIM98967.1"/>
    </source>
</evidence>
<dbReference type="HOGENOM" id="CLU_121050_0_0_1"/>
<organism evidence="2 3">
    <name type="scientific">Oidiodendron maius (strain Zn)</name>
    <dbReference type="NCBI Taxonomy" id="913774"/>
    <lineage>
        <taxon>Eukaryota</taxon>
        <taxon>Fungi</taxon>
        <taxon>Dikarya</taxon>
        <taxon>Ascomycota</taxon>
        <taxon>Pezizomycotina</taxon>
        <taxon>Leotiomycetes</taxon>
        <taxon>Leotiomycetes incertae sedis</taxon>
        <taxon>Myxotrichaceae</taxon>
        <taxon>Oidiodendron</taxon>
    </lineage>
</organism>
<dbReference type="SUPFAM" id="SSF54593">
    <property type="entry name" value="Glyoxalase/Bleomycin resistance protein/Dihydroxybiphenyl dioxygenase"/>
    <property type="match status" value="1"/>
</dbReference>
<dbReference type="AlphaFoldDB" id="A0A0C3DAK5"/>
<sequence>MGEIVRSAWKIIPQFSSRSIEATAKFYADELSFIVGGLYPEDAAEPTFCSVFIGKKAEANIYFHKCPPDDFRPSKAMIAMGTKQLDEYHDHLRARGAIEFVHPIKDEVWGYRQFTVKDNDGNELTFFKFLEGGNPGDE</sequence>
<dbReference type="EMBL" id="KN832879">
    <property type="protein sequence ID" value="KIM98967.1"/>
    <property type="molecule type" value="Genomic_DNA"/>
</dbReference>
<keyword evidence="3" id="KW-1185">Reference proteome</keyword>
<dbReference type="InterPro" id="IPR029068">
    <property type="entry name" value="Glyas_Bleomycin-R_OHBP_Dase"/>
</dbReference>
<gene>
    <name evidence="2" type="ORF">OIDMADRAFT_19937</name>
</gene>
<dbReference type="STRING" id="913774.A0A0C3DAK5"/>
<dbReference type="Gene3D" id="3.10.180.10">
    <property type="entry name" value="2,3-Dihydroxybiphenyl 1,2-Dioxygenase, domain 1"/>
    <property type="match status" value="1"/>
</dbReference>
<dbReference type="InterPro" id="IPR004360">
    <property type="entry name" value="Glyas_Fos-R_dOase_dom"/>
</dbReference>
<name>A0A0C3DAK5_OIDMZ</name>
<evidence type="ECO:0000313" key="3">
    <source>
        <dbReference type="Proteomes" id="UP000054321"/>
    </source>
</evidence>
<protein>
    <recommendedName>
        <fullName evidence="1">Glyoxalase/fosfomycin resistance/dioxygenase domain-containing protein</fullName>
    </recommendedName>
</protein>
<dbReference type="OrthoDB" id="1077582at2759"/>
<proteinExistence type="predicted"/>
<dbReference type="Pfam" id="PF00903">
    <property type="entry name" value="Glyoxalase"/>
    <property type="match status" value="1"/>
</dbReference>
<evidence type="ECO:0000259" key="1">
    <source>
        <dbReference type="Pfam" id="PF00903"/>
    </source>
</evidence>
<dbReference type="Proteomes" id="UP000054321">
    <property type="component" value="Unassembled WGS sequence"/>
</dbReference>